<dbReference type="SUPFAM" id="SSF56655">
    <property type="entry name" value="Carbohydrate phosphatase"/>
    <property type="match status" value="1"/>
</dbReference>
<comment type="caution">
    <text evidence="2">The sequence shown here is derived from an EMBL/GenBank/DDBJ whole genome shotgun (WGS) entry which is preliminary data.</text>
</comment>
<dbReference type="EMBL" id="MFJD01000007">
    <property type="protein sequence ID" value="OGG02520.1"/>
    <property type="molecule type" value="Genomic_DNA"/>
</dbReference>
<dbReference type="AlphaFoldDB" id="A0A1F5YQQ7"/>
<evidence type="ECO:0000313" key="2">
    <source>
        <dbReference type="EMBL" id="OGG02520.1"/>
    </source>
</evidence>
<dbReference type="Proteomes" id="UP000178448">
    <property type="component" value="Unassembled WGS sequence"/>
</dbReference>
<reference evidence="2 3" key="1">
    <citation type="journal article" date="2016" name="Nat. Commun.">
        <title>Thousands of microbial genomes shed light on interconnected biogeochemical processes in an aquifer system.</title>
        <authorList>
            <person name="Anantharaman K."/>
            <person name="Brown C.T."/>
            <person name="Hug L.A."/>
            <person name="Sharon I."/>
            <person name="Castelle C.J."/>
            <person name="Probst A.J."/>
            <person name="Thomas B.C."/>
            <person name="Singh A."/>
            <person name="Wilkins M.J."/>
            <person name="Karaoz U."/>
            <person name="Brodie E.L."/>
            <person name="Williams K.H."/>
            <person name="Hubbard S.S."/>
            <person name="Banfield J.F."/>
        </authorList>
    </citation>
    <scope>NUCLEOTIDE SEQUENCE [LARGE SCALE GENOMIC DNA]</scope>
</reference>
<dbReference type="STRING" id="1798374.A2Z33_01845"/>
<accession>A0A1F5YQQ7</accession>
<feature type="region of interest" description="Disordered" evidence="1">
    <location>
        <begin position="1"/>
        <end position="23"/>
    </location>
</feature>
<evidence type="ECO:0000313" key="3">
    <source>
        <dbReference type="Proteomes" id="UP000178448"/>
    </source>
</evidence>
<name>A0A1F5YQQ7_9BACT</name>
<sequence>MENPAKPTVMAKQAEIAPPAPELPEETYQSAVDSALRLTDGLYPEDSGNPDRGLVRMALTYALAQAKLIRPIVADAVELKKWAVPYGGPEDNPYLQIDKVGSELAEKMLHMPQFVKLPLNGVYMEERGWLTAPQNPPAGGEGGPQWNGRDAAPGDKPDGNFLIIDPVDASKSLVVGRKMPVTGIVILDQSGNLKTGSIVSHVDRRLLFYDGKEARYYDFDDAGNTVTARSTNRHGGCPELEDVKFATHARRIESHPDLVLWQKGRHELERIGGFAVLEILDGNIHTCVDPRGQPAQDELFSAGIAEAAGLEVSDTEGKPIDYGLILTELRRGVQHRIPYAISCNRDVHLQTLNSLMAIVPAANQTSK</sequence>
<proteinExistence type="predicted"/>
<evidence type="ECO:0008006" key="4">
    <source>
        <dbReference type="Google" id="ProtNLM"/>
    </source>
</evidence>
<protein>
    <recommendedName>
        <fullName evidence="4">Inositol monophosphatase</fullName>
    </recommendedName>
</protein>
<evidence type="ECO:0000256" key="1">
    <source>
        <dbReference type="SAM" id="MobiDB-lite"/>
    </source>
</evidence>
<feature type="region of interest" description="Disordered" evidence="1">
    <location>
        <begin position="130"/>
        <end position="154"/>
    </location>
</feature>
<gene>
    <name evidence="2" type="ORF">A2Z33_01845</name>
</gene>
<organism evidence="2 3">
    <name type="scientific">Candidatus Gottesmanbacteria bacterium RBG_16_52_11</name>
    <dbReference type="NCBI Taxonomy" id="1798374"/>
    <lineage>
        <taxon>Bacteria</taxon>
        <taxon>Candidatus Gottesmaniibacteriota</taxon>
    </lineage>
</organism>